<dbReference type="RefSeq" id="WP_146292597.1">
    <property type="nucleotide sequence ID" value="NZ_SELH01000020.1"/>
</dbReference>
<keyword evidence="12" id="KW-1185">Reference proteome</keyword>
<evidence type="ECO:0000256" key="6">
    <source>
        <dbReference type="ARBA" id="ARBA00022777"/>
    </source>
</evidence>
<comment type="caution">
    <text evidence="11">The sequence shown here is derived from an EMBL/GenBank/DDBJ whole genome shotgun (WGS) entry which is preliminary data.</text>
</comment>
<evidence type="ECO:0000256" key="9">
    <source>
        <dbReference type="SAM" id="Phobius"/>
    </source>
</evidence>
<proteinExistence type="predicted"/>
<evidence type="ECO:0000259" key="10">
    <source>
        <dbReference type="PROSITE" id="PS50109"/>
    </source>
</evidence>
<keyword evidence="9" id="KW-1133">Transmembrane helix</keyword>
<keyword evidence="7" id="KW-0067">ATP-binding</keyword>
<feature type="transmembrane region" description="Helical" evidence="9">
    <location>
        <begin position="12"/>
        <end position="29"/>
    </location>
</feature>
<gene>
    <name evidence="11" type="ORF">ETU09_06165</name>
</gene>
<evidence type="ECO:0000313" key="12">
    <source>
        <dbReference type="Proteomes" id="UP000319499"/>
    </source>
</evidence>
<evidence type="ECO:0000313" key="11">
    <source>
        <dbReference type="EMBL" id="TWP28321.1"/>
    </source>
</evidence>
<keyword evidence="6 11" id="KW-0418">Kinase</keyword>
<evidence type="ECO:0000256" key="4">
    <source>
        <dbReference type="ARBA" id="ARBA00022679"/>
    </source>
</evidence>
<keyword evidence="9" id="KW-0812">Transmembrane</keyword>
<dbReference type="InterPro" id="IPR005467">
    <property type="entry name" value="His_kinase_dom"/>
</dbReference>
<dbReference type="Gene3D" id="1.10.287.130">
    <property type="match status" value="1"/>
</dbReference>
<dbReference type="SUPFAM" id="SSF47384">
    <property type="entry name" value="Homodimeric domain of signal transducing histidine kinase"/>
    <property type="match status" value="1"/>
</dbReference>
<keyword evidence="9" id="KW-0472">Membrane</keyword>
<dbReference type="SMART" id="SM00388">
    <property type="entry name" value="HisKA"/>
    <property type="match status" value="1"/>
</dbReference>
<protein>
    <recommendedName>
        <fullName evidence="2">histidine kinase</fullName>
        <ecNumber evidence="2">2.7.13.3</ecNumber>
    </recommendedName>
</protein>
<dbReference type="SMART" id="SM00387">
    <property type="entry name" value="HATPase_c"/>
    <property type="match status" value="1"/>
</dbReference>
<sequence>MNLYGNIRLSNWIGYISALLVAIFFIVFMNKKVNQLKRDESIRISNYAKTIELLNTEINIPPHTQTYLVGTIEQNTSIPVILVDSKGVYIDSKNIDTHIINNPQTLEKELNNMRKQYPPISIILPFGKQYVYYKNSIFLNQLEYFPIVIFLVIGLFIWFSYWYFSTLKKTEQSLLWAGMAKETAHQIGTPLSSIIGWLEILKLENIDKKPIQNIERDVNRLQDITERFSKIGSIPSLENENVVEISKHAFYYLKNRVSKKIIFEFSAPEYPIFIKLNKHLFNWVIENIIKNAVDAMKGEGTIQLKIIDHKKNIYIDISDEGSGITKNNIPKIFKPGFSTKKRGWGLGLSLVRRIIEDYHFGRIFVLNSEINKGTTFRIILKKEL</sequence>
<name>A0A563DEF3_9FLAO</name>
<keyword evidence="8" id="KW-0902">Two-component regulatory system</keyword>
<dbReference type="EC" id="2.7.13.3" evidence="2"/>
<dbReference type="OrthoDB" id="9815750at2"/>
<dbReference type="EMBL" id="SELH01000020">
    <property type="protein sequence ID" value="TWP28321.1"/>
    <property type="molecule type" value="Genomic_DNA"/>
</dbReference>
<dbReference type="InterPro" id="IPR003661">
    <property type="entry name" value="HisK_dim/P_dom"/>
</dbReference>
<dbReference type="Pfam" id="PF00512">
    <property type="entry name" value="HisKA"/>
    <property type="match status" value="1"/>
</dbReference>
<dbReference type="SUPFAM" id="SSF55874">
    <property type="entry name" value="ATPase domain of HSP90 chaperone/DNA topoisomerase II/histidine kinase"/>
    <property type="match status" value="1"/>
</dbReference>
<dbReference type="Gene3D" id="3.30.565.10">
    <property type="entry name" value="Histidine kinase-like ATPase, C-terminal domain"/>
    <property type="match status" value="1"/>
</dbReference>
<keyword evidence="5" id="KW-0547">Nucleotide-binding</keyword>
<dbReference type="Pfam" id="PF02518">
    <property type="entry name" value="HATPase_c"/>
    <property type="match status" value="1"/>
</dbReference>
<dbReference type="PRINTS" id="PR00344">
    <property type="entry name" value="BCTRLSENSOR"/>
</dbReference>
<dbReference type="PANTHER" id="PTHR43065:SF10">
    <property type="entry name" value="PEROXIDE STRESS-ACTIVATED HISTIDINE KINASE MAK3"/>
    <property type="match status" value="1"/>
</dbReference>
<dbReference type="PROSITE" id="PS50109">
    <property type="entry name" value="HIS_KIN"/>
    <property type="match status" value="1"/>
</dbReference>
<evidence type="ECO:0000256" key="7">
    <source>
        <dbReference type="ARBA" id="ARBA00022840"/>
    </source>
</evidence>
<evidence type="ECO:0000256" key="8">
    <source>
        <dbReference type="ARBA" id="ARBA00023012"/>
    </source>
</evidence>
<evidence type="ECO:0000256" key="2">
    <source>
        <dbReference type="ARBA" id="ARBA00012438"/>
    </source>
</evidence>
<dbReference type="InterPro" id="IPR003594">
    <property type="entry name" value="HATPase_dom"/>
</dbReference>
<organism evidence="11 12">
    <name type="scientific">Apibacter muscae</name>
    <dbReference type="NCBI Taxonomy" id="2509004"/>
    <lineage>
        <taxon>Bacteria</taxon>
        <taxon>Pseudomonadati</taxon>
        <taxon>Bacteroidota</taxon>
        <taxon>Flavobacteriia</taxon>
        <taxon>Flavobacteriales</taxon>
        <taxon>Weeksellaceae</taxon>
        <taxon>Apibacter</taxon>
    </lineage>
</organism>
<accession>A0A563DEF3</accession>
<dbReference type="CDD" id="cd00082">
    <property type="entry name" value="HisKA"/>
    <property type="match status" value="1"/>
</dbReference>
<dbReference type="AlphaFoldDB" id="A0A563DEF3"/>
<dbReference type="PANTHER" id="PTHR43065">
    <property type="entry name" value="SENSOR HISTIDINE KINASE"/>
    <property type="match status" value="1"/>
</dbReference>
<evidence type="ECO:0000256" key="1">
    <source>
        <dbReference type="ARBA" id="ARBA00000085"/>
    </source>
</evidence>
<feature type="transmembrane region" description="Helical" evidence="9">
    <location>
        <begin position="144"/>
        <end position="164"/>
    </location>
</feature>
<dbReference type="InterPro" id="IPR036890">
    <property type="entry name" value="HATPase_C_sf"/>
</dbReference>
<dbReference type="GO" id="GO:0005524">
    <property type="term" value="F:ATP binding"/>
    <property type="evidence" value="ECO:0007669"/>
    <property type="project" value="UniProtKB-KW"/>
</dbReference>
<evidence type="ECO:0000256" key="3">
    <source>
        <dbReference type="ARBA" id="ARBA00022553"/>
    </source>
</evidence>
<keyword evidence="3" id="KW-0597">Phosphoprotein</keyword>
<keyword evidence="4" id="KW-0808">Transferase</keyword>
<comment type="catalytic activity">
    <reaction evidence="1">
        <text>ATP + protein L-histidine = ADP + protein N-phospho-L-histidine.</text>
        <dbReference type="EC" id="2.7.13.3"/>
    </reaction>
</comment>
<dbReference type="InterPro" id="IPR036097">
    <property type="entry name" value="HisK_dim/P_sf"/>
</dbReference>
<evidence type="ECO:0000256" key="5">
    <source>
        <dbReference type="ARBA" id="ARBA00022741"/>
    </source>
</evidence>
<dbReference type="GO" id="GO:0000155">
    <property type="term" value="F:phosphorelay sensor kinase activity"/>
    <property type="evidence" value="ECO:0007669"/>
    <property type="project" value="InterPro"/>
</dbReference>
<dbReference type="InterPro" id="IPR004358">
    <property type="entry name" value="Sig_transdc_His_kin-like_C"/>
</dbReference>
<feature type="domain" description="Histidine kinase" evidence="10">
    <location>
        <begin position="182"/>
        <end position="384"/>
    </location>
</feature>
<reference evidence="11 12" key="1">
    <citation type="submission" date="2019-02" db="EMBL/GenBank/DDBJ databases">
        <title>Apibacter muscae sp. nov.: a novel member of the house fly microbiota.</title>
        <authorList>
            <person name="Park R."/>
        </authorList>
    </citation>
    <scope>NUCLEOTIDE SEQUENCE [LARGE SCALE GENOMIC DNA]</scope>
    <source>
        <strain evidence="11 12">AL1</strain>
    </source>
</reference>
<dbReference type="Proteomes" id="UP000319499">
    <property type="component" value="Unassembled WGS sequence"/>
</dbReference>